<evidence type="ECO:0000313" key="2">
    <source>
        <dbReference type="EMBL" id="SHF01093.1"/>
    </source>
</evidence>
<sequence>MTNESVVEFKGAPNQETDSTIAHDGTYLGGPPGKVTNKIIQIVMVWNEVEGYKRKVTIMHRPRTTVVKLVETGPYGTFEIDYRKSTPLRNFLGWIIDQIDFEDDRFKIGWDMMNLVREAIQHGTTQFIPPNDDPEQKLS</sequence>
<accession>A0A1M4Y694</accession>
<dbReference type="Proteomes" id="UP000184476">
    <property type="component" value="Unassembled WGS sequence"/>
</dbReference>
<gene>
    <name evidence="2" type="ORF">SAMN05444392_10661</name>
</gene>
<evidence type="ECO:0000313" key="3">
    <source>
        <dbReference type="Proteomes" id="UP000184476"/>
    </source>
</evidence>
<dbReference type="RefSeq" id="WP_073154899.1">
    <property type="nucleotide sequence ID" value="NZ_FQVL01000006.1"/>
</dbReference>
<organism evidence="2 3">
    <name type="scientific">Seinonella peptonophila</name>
    <dbReference type="NCBI Taxonomy" id="112248"/>
    <lineage>
        <taxon>Bacteria</taxon>
        <taxon>Bacillati</taxon>
        <taxon>Bacillota</taxon>
        <taxon>Bacilli</taxon>
        <taxon>Bacillales</taxon>
        <taxon>Thermoactinomycetaceae</taxon>
        <taxon>Seinonella</taxon>
    </lineage>
</organism>
<name>A0A1M4Y694_9BACL</name>
<dbReference type="EMBL" id="FQVL01000006">
    <property type="protein sequence ID" value="SHF01093.1"/>
    <property type="molecule type" value="Genomic_DNA"/>
</dbReference>
<dbReference type="AlphaFoldDB" id="A0A1M4Y694"/>
<reference evidence="2 3" key="1">
    <citation type="submission" date="2016-11" db="EMBL/GenBank/DDBJ databases">
        <authorList>
            <person name="Jaros S."/>
            <person name="Januszkiewicz K."/>
            <person name="Wedrychowicz H."/>
        </authorList>
    </citation>
    <scope>NUCLEOTIDE SEQUENCE [LARGE SCALE GENOMIC DNA]</scope>
    <source>
        <strain evidence="2 3">DSM 44666</strain>
    </source>
</reference>
<protein>
    <submittedName>
        <fullName evidence="2">Uncharacterized protein</fullName>
    </submittedName>
</protein>
<keyword evidence="3" id="KW-1185">Reference proteome</keyword>
<proteinExistence type="predicted"/>
<evidence type="ECO:0000256" key="1">
    <source>
        <dbReference type="SAM" id="MobiDB-lite"/>
    </source>
</evidence>
<feature type="region of interest" description="Disordered" evidence="1">
    <location>
        <begin position="1"/>
        <end position="23"/>
    </location>
</feature>